<evidence type="ECO:0000313" key="2">
    <source>
        <dbReference type="EMBL" id="CAE6521115.1"/>
    </source>
</evidence>
<dbReference type="Proteomes" id="UP000663843">
    <property type="component" value="Unassembled WGS sequence"/>
</dbReference>
<organism evidence="2 3">
    <name type="scientific">Rhizoctonia solani</name>
    <dbReference type="NCBI Taxonomy" id="456999"/>
    <lineage>
        <taxon>Eukaryota</taxon>
        <taxon>Fungi</taxon>
        <taxon>Dikarya</taxon>
        <taxon>Basidiomycota</taxon>
        <taxon>Agaricomycotina</taxon>
        <taxon>Agaricomycetes</taxon>
        <taxon>Cantharellales</taxon>
        <taxon>Ceratobasidiaceae</taxon>
        <taxon>Rhizoctonia</taxon>
    </lineage>
</organism>
<proteinExistence type="predicted"/>
<name>A0A8H3D9T1_9AGAM</name>
<evidence type="ECO:0000256" key="1">
    <source>
        <dbReference type="SAM" id="MobiDB-lite"/>
    </source>
</evidence>
<dbReference type="AlphaFoldDB" id="A0A8H3D9T1"/>
<feature type="region of interest" description="Disordered" evidence="1">
    <location>
        <begin position="14"/>
        <end position="43"/>
    </location>
</feature>
<comment type="caution">
    <text evidence="2">The sequence shown here is derived from an EMBL/GenBank/DDBJ whole genome shotgun (WGS) entry which is preliminary data.</text>
</comment>
<sequence length="84" mass="9099">MGIISYNNVAGASKEFNSSNGGVNPTINLSHHAPLQPEDPLGSMKVLNHRRRGKYQAVAQVDETAINDVDIMNEVRGLNLNNNA</sequence>
<feature type="compositionally biased region" description="Polar residues" evidence="1">
    <location>
        <begin position="14"/>
        <end position="29"/>
    </location>
</feature>
<accession>A0A8H3D9T1</accession>
<reference evidence="2" key="1">
    <citation type="submission" date="2021-01" db="EMBL/GenBank/DDBJ databases">
        <authorList>
            <person name="Kaushik A."/>
        </authorList>
    </citation>
    <scope>NUCLEOTIDE SEQUENCE</scope>
    <source>
        <strain evidence="2">AG2-2IIIB</strain>
    </source>
</reference>
<evidence type="ECO:0000313" key="3">
    <source>
        <dbReference type="Proteomes" id="UP000663843"/>
    </source>
</evidence>
<protein>
    <submittedName>
        <fullName evidence="2">Uncharacterized protein</fullName>
    </submittedName>
</protein>
<gene>
    <name evidence="2" type="ORF">RDB_LOCUS165351</name>
</gene>
<dbReference type="EMBL" id="CAJMWT010006906">
    <property type="protein sequence ID" value="CAE6521115.1"/>
    <property type="molecule type" value="Genomic_DNA"/>
</dbReference>